<dbReference type="Pfam" id="PF00389">
    <property type="entry name" value="2-Hacid_dh"/>
    <property type="match status" value="1"/>
</dbReference>
<protein>
    <submittedName>
        <fullName evidence="7">D-2-hydroxyacid dehydrogenase</fullName>
    </submittedName>
</protein>
<feature type="domain" description="D-isomer specific 2-hydroxyacid dehydrogenase NAD-binding" evidence="6">
    <location>
        <begin position="112"/>
        <end position="292"/>
    </location>
</feature>
<evidence type="ECO:0000313" key="7">
    <source>
        <dbReference type="EMBL" id="HGG92650.1"/>
    </source>
</evidence>
<dbReference type="InterPro" id="IPR050418">
    <property type="entry name" value="D-iso_2-hydroxyacid_DH_PdxB"/>
</dbReference>
<dbReference type="GO" id="GO:0016616">
    <property type="term" value="F:oxidoreductase activity, acting on the CH-OH group of donors, NAD or NADP as acceptor"/>
    <property type="evidence" value="ECO:0007669"/>
    <property type="project" value="InterPro"/>
</dbReference>
<evidence type="ECO:0000256" key="4">
    <source>
        <dbReference type="RuleBase" id="RU003719"/>
    </source>
</evidence>
<gene>
    <name evidence="7" type="ORF">ENR59_06825</name>
</gene>
<dbReference type="SUPFAM" id="SSF51735">
    <property type="entry name" value="NAD(P)-binding Rossmann-fold domains"/>
    <property type="match status" value="1"/>
</dbReference>
<dbReference type="GO" id="GO:0051287">
    <property type="term" value="F:NAD binding"/>
    <property type="evidence" value="ECO:0007669"/>
    <property type="project" value="InterPro"/>
</dbReference>
<dbReference type="Pfam" id="PF02826">
    <property type="entry name" value="2-Hacid_dh_C"/>
    <property type="match status" value="1"/>
</dbReference>
<evidence type="ECO:0000256" key="2">
    <source>
        <dbReference type="ARBA" id="ARBA00023002"/>
    </source>
</evidence>
<dbReference type="FunFam" id="3.40.50.720:FF:000203">
    <property type="entry name" value="D-3-phosphoglycerate dehydrogenase (SerA)"/>
    <property type="match status" value="1"/>
</dbReference>
<name>A0A7C4EJ60_9BACT</name>
<keyword evidence="3" id="KW-0520">NAD</keyword>
<dbReference type="InterPro" id="IPR036291">
    <property type="entry name" value="NAD(P)-bd_dom_sf"/>
</dbReference>
<dbReference type="PROSITE" id="PS00671">
    <property type="entry name" value="D_2_HYDROXYACID_DH_3"/>
    <property type="match status" value="1"/>
</dbReference>
<evidence type="ECO:0000259" key="5">
    <source>
        <dbReference type="Pfam" id="PF00389"/>
    </source>
</evidence>
<dbReference type="InterPro" id="IPR006140">
    <property type="entry name" value="D-isomer_DH_NAD-bd"/>
</dbReference>
<comment type="similarity">
    <text evidence="1 4">Belongs to the D-isomer specific 2-hydroxyacid dehydrogenase family.</text>
</comment>
<dbReference type="Gene3D" id="3.40.50.720">
    <property type="entry name" value="NAD(P)-binding Rossmann-like Domain"/>
    <property type="match status" value="2"/>
</dbReference>
<dbReference type="InterPro" id="IPR006139">
    <property type="entry name" value="D-isomer_2_OHA_DH_cat_dom"/>
</dbReference>
<sequence>MSDTSLSIVVLDGATLDPGDNPWDDISCQGDFALYPSTPPELVLERAAKADVVMTNKTLLPAAVLEKLPRCRYIGTLSTGYDVVDIAAAGRRGIPVSNVPGYGTESVAQFVMAQLLALTRRVELHDQLIRKGRWHECGEFTFWDTPQIELSGKTFGVVGFGAIGRRTAELALAFGMRVVAHAPRPKDPIPGPGFSFAKLEELFACADIVSLHCPLTDANAGFVNQRLLSLMPRGGYLINTARGKLVNEADLAQALVSGHLAGAALDVLGVEPPVADNPLLKAPNCLITPHMAWGSLAARKRLTRIAAQNLRAFLAGQPQNVVNADYLTETA</sequence>
<evidence type="ECO:0000256" key="1">
    <source>
        <dbReference type="ARBA" id="ARBA00005854"/>
    </source>
</evidence>
<dbReference type="AlphaFoldDB" id="A0A7C4EJ60"/>
<reference evidence="7" key="1">
    <citation type="journal article" date="2020" name="mSystems">
        <title>Genome- and Community-Level Interaction Insights into Carbon Utilization and Element Cycling Functions of Hydrothermarchaeota in Hydrothermal Sediment.</title>
        <authorList>
            <person name="Zhou Z."/>
            <person name="Liu Y."/>
            <person name="Xu W."/>
            <person name="Pan J."/>
            <person name="Luo Z.H."/>
            <person name="Li M."/>
        </authorList>
    </citation>
    <scope>NUCLEOTIDE SEQUENCE [LARGE SCALE GENOMIC DNA]</scope>
    <source>
        <strain evidence="7">SpSt-413</strain>
    </source>
</reference>
<comment type="caution">
    <text evidence="7">The sequence shown here is derived from an EMBL/GenBank/DDBJ whole genome shotgun (WGS) entry which is preliminary data.</text>
</comment>
<dbReference type="CDD" id="cd12162">
    <property type="entry name" value="2-Hacid_dh_4"/>
    <property type="match status" value="1"/>
</dbReference>
<dbReference type="PROSITE" id="PS00670">
    <property type="entry name" value="D_2_HYDROXYACID_DH_2"/>
    <property type="match status" value="1"/>
</dbReference>
<dbReference type="EMBL" id="DSRP01000472">
    <property type="protein sequence ID" value="HGG92650.1"/>
    <property type="molecule type" value="Genomic_DNA"/>
</dbReference>
<dbReference type="SUPFAM" id="SSF52283">
    <property type="entry name" value="Formate/glycerate dehydrogenase catalytic domain-like"/>
    <property type="match status" value="1"/>
</dbReference>
<dbReference type="PANTHER" id="PTHR43761:SF1">
    <property type="entry name" value="D-ISOMER SPECIFIC 2-HYDROXYACID DEHYDROGENASE CATALYTIC DOMAIN-CONTAINING PROTEIN-RELATED"/>
    <property type="match status" value="1"/>
</dbReference>
<evidence type="ECO:0000256" key="3">
    <source>
        <dbReference type="ARBA" id="ARBA00023027"/>
    </source>
</evidence>
<accession>A0A7C4EJ60</accession>
<keyword evidence="2 4" id="KW-0560">Oxidoreductase</keyword>
<proteinExistence type="inferred from homology"/>
<dbReference type="PANTHER" id="PTHR43761">
    <property type="entry name" value="D-ISOMER SPECIFIC 2-HYDROXYACID DEHYDROGENASE FAMILY PROTEIN (AFU_ORTHOLOGUE AFUA_1G13630)"/>
    <property type="match status" value="1"/>
</dbReference>
<feature type="domain" description="D-isomer specific 2-hydroxyacid dehydrogenase catalytic" evidence="5">
    <location>
        <begin position="31"/>
        <end position="323"/>
    </location>
</feature>
<organism evidence="7">
    <name type="scientific">Fundidesulfovibrio putealis</name>
    <dbReference type="NCBI Taxonomy" id="270496"/>
    <lineage>
        <taxon>Bacteria</taxon>
        <taxon>Pseudomonadati</taxon>
        <taxon>Thermodesulfobacteriota</taxon>
        <taxon>Desulfovibrionia</taxon>
        <taxon>Desulfovibrionales</taxon>
        <taxon>Desulfovibrionaceae</taxon>
        <taxon>Fundidesulfovibrio</taxon>
    </lineage>
</organism>
<dbReference type="InterPro" id="IPR029753">
    <property type="entry name" value="D-isomer_DH_CS"/>
</dbReference>
<evidence type="ECO:0000259" key="6">
    <source>
        <dbReference type="Pfam" id="PF02826"/>
    </source>
</evidence>